<organism evidence="6 7">
    <name type="scientific">Demequina zhanjiangensis</name>
    <dbReference type="NCBI Taxonomy" id="3051659"/>
    <lineage>
        <taxon>Bacteria</taxon>
        <taxon>Bacillati</taxon>
        <taxon>Actinomycetota</taxon>
        <taxon>Actinomycetes</taxon>
        <taxon>Micrococcales</taxon>
        <taxon>Demequinaceae</taxon>
        <taxon>Demequina</taxon>
    </lineage>
</organism>
<evidence type="ECO:0000256" key="2">
    <source>
        <dbReference type="ARBA" id="ARBA00007639"/>
    </source>
</evidence>
<sequence length="343" mass="35658">MKHGNPMKKAVSAAAALSLTALLAACSTGEASEPTTSSAAETDASDLTVALVTPESTGEYYGAMYCGAQAAADEFGITLNIQGTPETTVEAEMQVLQSVLATEPDGLSLTVWDNTAFNEIVGEYTDAGHPLVMPDSYLTNDEFLQSVRTDGYQSSYDAALATIEEFGIESGSALVLTDAPGNAFQLARAEGFRDAIIENTDLEMLEFQYIGGDAAEASQATSSAIAANGDLALVFSTNIGAGTGAANGIDTSDSEAILLGYDTSAAQVDSLRNGEYDALVGQSPYLMGYTAISTISEVLLGETAAEDVTEQVVWAPWALVTAENVDTPEISEYLYTTDCAAIG</sequence>
<proteinExistence type="inferred from homology"/>
<dbReference type="Gene3D" id="3.40.50.2300">
    <property type="match status" value="2"/>
</dbReference>
<dbReference type="EMBL" id="JAUHPV010000003">
    <property type="protein sequence ID" value="MDN4472607.1"/>
    <property type="molecule type" value="Genomic_DNA"/>
</dbReference>
<dbReference type="RefSeq" id="WP_301127313.1">
    <property type="nucleotide sequence ID" value="NZ_JAUHPV010000003.1"/>
</dbReference>
<evidence type="ECO:0000256" key="4">
    <source>
        <dbReference type="SAM" id="SignalP"/>
    </source>
</evidence>
<dbReference type="InterPro" id="IPR028082">
    <property type="entry name" value="Peripla_BP_I"/>
</dbReference>
<evidence type="ECO:0000256" key="1">
    <source>
        <dbReference type="ARBA" id="ARBA00004196"/>
    </source>
</evidence>
<protein>
    <submittedName>
        <fullName evidence="6">Substrate-binding domain-containing protein</fullName>
    </submittedName>
</protein>
<comment type="similarity">
    <text evidence="2">Belongs to the bacterial solute-binding protein 2 family.</text>
</comment>
<feature type="domain" description="Periplasmic binding protein" evidence="5">
    <location>
        <begin position="49"/>
        <end position="302"/>
    </location>
</feature>
<dbReference type="Pfam" id="PF13407">
    <property type="entry name" value="Peripla_BP_4"/>
    <property type="match status" value="1"/>
</dbReference>
<evidence type="ECO:0000313" key="7">
    <source>
        <dbReference type="Proteomes" id="UP001172738"/>
    </source>
</evidence>
<dbReference type="InterPro" id="IPR025997">
    <property type="entry name" value="SBP_2_dom"/>
</dbReference>
<keyword evidence="7" id="KW-1185">Reference proteome</keyword>
<comment type="subcellular location">
    <subcellularLocation>
        <location evidence="1">Cell envelope</location>
    </subcellularLocation>
</comment>
<dbReference type="Proteomes" id="UP001172738">
    <property type="component" value="Unassembled WGS sequence"/>
</dbReference>
<evidence type="ECO:0000259" key="5">
    <source>
        <dbReference type="Pfam" id="PF13407"/>
    </source>
</evidence>
<gene>
    <name evidence="6" type="ORF">QQX04_06330</name>
</gene>
<keyword evidence="3 4" id="KW-0732">Signal</keyword>
<dbReference type="SUPFAM" id="SSF53822">
    <property type="entry name" value="Periplasmic binding protein-like I"/>
    <property type="match status" value="1"/>
</dbReference>
<dbReference type="PANTHER" id="PTHR46847">
    <property type="entry name" value="D-ALLOSE-BINDING PERIPLASMIC PROTEIN-RELATED"/>
    <property type="match status" value="1"/>
</dbReference>
<dbReference type="PROSITE" id="PS51257">
    <property type="entry name" value="PROKAR_LIPOPROTEIN"/>
    <property type="match status" value="1"/>
</dbReference>
<dbReference type="PANTHER" id="PTHR46847:SF1">
    <property type="entry name" value="D-ALLOSE-BINDING PERIPLASMIC PROTEIN-RELATED"/>
    <property type="match status" value="1"/>
</dbReference>
<accession>A0ABT8G0H1</accession>
<evidence type="ECO:0000313" key="6">
    <source>
        <dbReference type="EMBL" id="MDN4472607.1"/>
    </source>
</evidence>
<evidence type="ECO:0000256" key="3">
    <source>
        <dbReference type="ARBA" id="ARBA00022729"/>
    </source>
</evidence>
<reference evidence="6" key="1">
    <citation type="submission" date="2023-06" db="EMBL/GenBank/DDBJ databases">
        <title>SYSU T00b26.</title>
        <authorList>
            <person name="Gao L."/>
            <person name="Fang B.-Z."/>
            <person name="Li W.-J."/>
        </authorList>
    </citation>
    <scope>NUCLEOTIDE SEQUENCE</scope>
    <source>
        <strain evidence="6">SYSU T00b26</strain>
    </source>
</reference>
<name>A0ABT8G0H1_9MICO</name>
<comment type="caution">
    <text evidence="6">The sequence shown here is derived from an EMBL/GenBank/DDBJ whole genome shotgun (WGS) entry which is preliminary data.</text>
</comment>
<feature type="signal peptide" evidence="4">
    <location>
        <begin position="1"/>
        <end position="24"/>
    </location>
</feature>
<feature type="chain" id="PRO_5046863550" evidence="4">
    <location>
        <begin position="25"/>
        <end position="343"/>
    </location>
</feature>